<keyword evidence="2" id="KW-1185">Reference proteome</keyword>
<dbReference type="EMBL" id="OOIL02004368">
    <property type="protein sequence ID" value="VFQ91515.1"/>
    <property type="molecule type" value="Genomic_DNA"/>
</dbReference>
<organism evidence="1 2">
    <name type="scientific">Cuscuta campestris</name>
    <dbReference type="NCBI Taxonomy" id="132261"/>
    <lineage>
        <taxon>Eukaryota</taxon>
        <taxon>Viridiplantae</taxon>
        <taxon>Streptophyta</taxon>
        <taxon>Embryophyta</taxon>
        <taxon>Tracheophyta</taxon>
        <taxon>Spermatophyta</taxon>
        <taxon>Magnoliopsida</taxon>
        <taxon>eudicotyledons</taxon>
        <taxon>Gunneridae</taxon>
        <taxon>Pentapetalae</taxon>
        <taxon>asterids</taxon>
        <taxon>lamiids</taxon>
        <taxon>Solanales</taxon>
        <taxon>Convolvulaceae</taxon>
        <taxon>Cuscuteae</taxon>
        <taxon>Cuscuta</taxon>
        <taxon>Cuscuta subgen. Grammica</taxon>
        <taxon>Cuscuta sect. Cleistogrammica</taxon>
    </lineage>
</organism>
<sequence length="138" mass="15890">MIRLLQLKLFYSSFSFAYRRWISSITTTYLFVMENTGASYEFQYKRRRTLTQTRREKIENANQISANVTPSLEDESFPMASEIEVPALHCTIEMEKIPGMKLTLKSSLAEFQNLMSNGLGDHPQVLINRKPHVGVPLT</sequence>
<proteinExistence type="predicted"/>
<evidence type="ECO:0000313" key="1">
    <source>
        <dbReference type="EMBL" id="VFQ91515.1"/>
    </source>
</evidence>
<accession>A0A484MRK9</accession>
<protein>
    <submittedName>
        <fullName evidence="1">Uncharacterized protein</fullName>
    </submittedName>
</protein>
<evidence type="ECO:0000313" key="2">
    <source>
        <dbReference type="Proteomes" id="UP000595140"/>
    </source>
</evidence>
<dbReference type="AlphaFoldDB" id="A0A484MRK9"/>
<name>A0A484MRK9_9ASTE</name>
<dbReference type="Proteomes" id="UP000595140">
    <property type="component" value="Unassembled WGS sequence"/>
</dbReference>
<reference evidence="1 2" key="1">
    <citation type="submission" date="2018-04" db="EMBL/GenBank/DDBJ databases">
        <authorList>
            <person name="Vogel A."/>
        </authorList>
    </citation>
    <scope>NUCLEOTIDE SEQUENCE [LARGE SCALE GENOMIC DNA]</scope>
</reference>
<gene>
    <name evidence="1" type="ORF">CCAM_LOCUS33291</name>
</gene>